<keyword evidence="3" id="KW-1185">Reference proteome</keyword>
<feature type="chain" id="PRO_5040120652" description="Secreted protein" evidence="1">
    <location>
        <begin position="20"/>
        <end position="146"/>
    </location>
</feature>
<dbReference type="EMBL" id="MU006092">
    <property type="protein sequence ID" value="KAF2841057.1"/>
    <property type="molecule type" value="Genomic_DNA"/>
</dbReference>
<name>A0A9P4SFX4_9PEZI</name>
<gene>
    <name evidence="2" type="ORF">M501DRAFT_1030239</name>
</gene>
<evidence type="ECO:0000256" key="1">
    <source>
        <dbReference type="SAM" id="SignalP"/>
    </source>
</evidence>
<reference evidence="2" key="1">
    <citation type="journal article" date="2020" name="Stud. Mycol.">
        <title>101 Dothideomycetes genomes: a test case for predicting lifestyles and emergence of pathogens.</title>
        <authorList>
            <person name="Haridas S."/>
            <person name="Albert R."/>
            <person name="Binder M."/>
            <person name="Bloem J."/>
            <person name="Labutti K."/>
            <person name="Salamov A."/>
            <person name="Andreopoulos B."/>
            <person name="Baker S."/>
            <person name="Barry K."/>
            <person name="Bills G."/>
            <person name="Bluhm B."/>
            <person name="Cannon C."/>
            <person name="Castanera R."/>
            <person name="Culley D."/>
            <person name="Daum C."/>
            <person name="Ezra D."/>
            <person name="Gonzalez J."/>
            <person name="Henrissat B."/>
            <person name="Kuo A."/>
            <person name="Liang C."/>
            <person name="Lipzen A."/>
            <person name="Lutzoni F."/>
            <person name="Magnuson J."/>
            <person name="Mondo S."/>
            <person name="Nolan M."/>
            <person name="Ohm R."/>
            <person name="Pangilinan J."/>
            <person name="Park H.-J."/>
            <person name="Ramirez L."/>
            <person name="Alfaro M."/>
            <person name="Sun H."/>
            <person name="Tritt A."/>
            <person name="Yoshinaga Y."/>
            <person name="Zwiers L.-H."/>
            <person name="Turgeon B."/>
            <person name="Goodwin S."/>
            <person name="Spatafora J."/>
            <person name="Crous P."/>
            <person name="Grigoriev I."/>
        </authorList>
    </citation>
    <scope>NUCLEOTIDE SEQUENCE</scope>
    <source>
        <strain evidence="2">CBS 101060</strain>
    </source>
</reference>
<feature type="signal peptide" evidence="1">
    <location>
        <begin position="1"/>
        <end position="19"/>
    </location>
</feature>
<evidence type="ECO:0000313" key="3">
    <source>
        <dbReference type="Proteomes" id="UP000799429"/>
    </source>
</evidence>
<accession>A0A9P4SFX4</accession>
<comment type="caution">
    <text evidence="2">The sequence shown here is derived from an EMBL/GenBank/DDBJ whole genome shotgun (WGS) entry which is preliminary data.</text>
</comment>
<proteinExistence type="predicted"/>
<sequence>MRSSFFVAVAAFAIERASASLNCTALVDIDYYTCPDTNCDKAGTYKAGTMAQFGCAWDNSTATNRWLWNYNEFYTASTYEVKDCNLNGRPYNNTDVLPKCSQDIIVLEITNNAPLKPCVCHRNQSAVSRVMRRQMQKKSAPVPIQY</sequence>
<organism evidence="2 3">
    <name type="scientific">Patellaria atrata CBS 101060</name>
    <dbReference type="NCBI Taxonomy" id="1346257"/>
    <lineage>
        <taxon>Eukaryota</taxon>
        <taxon>Fungi</taxon>
        <taxon>Dikarya</taxon>
        <taxon>Ascomycota</taxon>
        <taxon>Pezizomycotina</taxon>
        <taxon>Dothideomycetes</taxon>
        <taxon>Dothideomycetes incertae sedis</taxon>
        <taxon>Patellariales</taxon>
        <taxon>Patellariaceae</taxon>
        <taxon>Patellaria</taxon>
    </lineage>
</organism>
<protein>
    <recommendedName>
        <fullName evidence="4">Secreted protein</fullName>
    </recommendedName>
</protein>
<keyword evidence="1" id="KW-0732">Signal</keyword>
<dbReference type="Proteomes" id="UP000799429">
    <property type="component" value="Unassembled WGS sequence"/>
</dbReference>
<evidence type="ECO:0008006" key="4">
    <source>
        <dbReference type="Google" id="ProtNLM"/>
    </source>
</evidence>
<dbReference type="AlphaFoldDB" id="A0A9P4SFX4"/>
<dbReference type="OrthoDB" id="5418622at2759"/>
<evidence type="ECO:0000313" key="2">
    <source>
        <dbReference type="EMBL" id="KAF2841057.1"/>
    </source>
</evidence>